<name>A0A7W1X8H4_9BACL</name>
<reference evidence="1 2" key="1">
    <citation type="submission" date="2020-07" db="EMBL/GenBank/DDBJ databases">
        <authorList>
            <person name="Feng H."/>
        </authorList>
    </citation>
    <scope>NUCLEOTIDE SEQUENCE [LARGE SCALE GENOMIC DNA]</scope>
    <source>
        <strain evidence="2">s-11</strain>
    </source>
</reference>
<dbReference type="EMBL" id="JACEIP010000004">
    <property type="protein sequence ID" value="MBA4542031.1"/>
    <property type="molecule type" value="Genomic_DNA"/>
</dbReference>
<keyword evidence="2" id="KW-1185">Reference proteome</keyword>
<dbReference type="AlphaFoldDB" id="A0A7W1X8H4"/>
<dbReference type="OrthoDB" id="2935851at2"/>
<sequence length="85" mass="9809">MASFSFDKDNHREQFAKAVTRLVTDDYPYAEKIAKIEALTEAYVLQTGKRPDPRELDELASWLIFGTKGLSLRKKNEIKAMRDKC</sequence>
<comment type="caution">
    <text evidence="1">The sequence shown here is derived from an EMBL/GenBank/DDBJ whole genome shotgun (WGS) entry which is preliminary data.</text>
</comment>
<accession>A0A7W1X8H4</accession>
<proteinExistence type="predicted"/>
<dbReference type="Proteomes" id="UP000530514">
    <property type="component" value="Unassembled WGS sequence"/>
</dbReference>
<protein>
    <submittedName>
        <fullName evidence="1">Uncharacterized protein</fullName>
    </submittedName>
</protein>
<gene>
    <name evidence="1" type="ORF">H1164_03830</name>
</gene>
<evidence type="ECO:0000313" key="2">
    <source>
        <dbReference type="Proteomes" id="UP000530514"/>
    </source>
</evidence>
<evidence type="ECO:0000313" key="1">
    <source>
        <dbReference type="EMBL" id="MBA4542031.1"/>
    </source>
</evidence>
<organism evidence="1 2">
    <name type="scientific">Thermoactinomyces daqus</name>
    <dbReference type="NCBI Taxonomy" id="1329516"/>
    <lineage>
        <taxon>Bacteria</taxon>
        <taxon>Bacillati</taxon>
        <taxon>Bacillota</taxon>
        <taxon>Bacilli</taxon>
        <taxon>Bacillales</taxon>
        <taxon>Thermoactinomycetaceae</taxon>
        <taxon>Thermoactinomyces</taxon>
    </lineage>
</organism>
<dbReference type="RefSeq" id="WP_033099434.1">
    <property type="nucleotide sequence ID" value="NZ_JACEIP010000004.1"/>
</dbReference>